<protein>
    <recommendedName>
        <fullName evidence="3">Autotransporter outer membrane beta-barrel domain-containing protein</fullName>
    </recommendedName>
</protein>
<reference evidence="1 2" key="1">
    <citation type="submission" date="2023-09" db="EMBL/GenBank/DDBJ databases">
        <authorList>
            <person name="Page C.A."/>
            <person name="Perez-Diaz I.M."/>
        </authorList>
    </citation>
    <scope>NUCLEOTIDE SEQUENCE [LARGE SCALE GENOMIC DNA]</scope>
    <source>
        <strain evidence="1 2">Ll15</strain>
    </source>
</reference>
<name>A0ABZ0RUB3_9BACI</name>
<proteinExistence type="predicted"/>
<dbReference type="Gene3D" id="2.60.200.60">
    <property type="match status" value="1"/>
</dbReference>
<evidence type="ECO:0000313" key="1">
    <source>
        <dbReference type="EMBL" id="WPK11814.1"/>
    </source>
</evidence>
<dbReference type="EMBL" id="CP137624">
    <property type="protein sequence ID" value="WPK11814.1"/>
    <property type="molecule type" value="Genomic_DNA"/>
</dbReference>
<sequence length="147" mass="15669">MARIALDGAEMNESTASGHISIQRYQRTGDSGYPDYIPYYNWVGGYSADAKVNGKANARQTQVFINGKNAVLNGDRTEENDTYTLGSNERYSSGQHSNAAGTITNGNSSNVYIGGTLVSVENATVTTHANTSTTLKNNYSTNVNIGG</sequence>
<gene>
    <name evidence="1" type="ORF">R6U77_18270</name>
</gene>
<organism evidence="1 2">
    <name type="scientific">Lysinibacillus louembei</name>
    <dbReference type="NCBI Taxonomy" id="1470088"/>
    <lineage>
        <taxon>Bacteria</taxon>
        <taxon>Bacillati</taxon>
        <taxon>Bacillota</taxon>
        <taxon>Bacilli</taxon>
        <taxon>Bacillales</taxon>
        <taxon>Bacillaceae</taxon>
        <taxon>Lysinibacillus</taxon>
    </lineage>
</organism>
<dbReference type="Proteomes" id="UP001322664">
    <property type="component" value="Chromosome"/>
</dbReference>
<keyword evidence="2" id="KW-1185">Reference proteome</keyword>
<dbReference type="RefSeq" id="WP_319836729.1">
    <property type="nucleotide sequence ID" value="NZ_CP137624.1"/>
</dbReference>
<accession>A0ABZ0RUB3</accession>
<evidence type="ECO:0000313" key="2">
    <source>
        <dbReference type="Proteomes" id="UP001322664"/>
    </source>
</evidence>
<evidence type="ECO:0008006" key="3">
    <source>
        <dbReference type="Google" id="ProtNLM"/>
    </source>
</evidence>